<comment type="caution">
    <text evidence="2">The sequence shown here is derived from an EMBL/GenBank/DDBJ whole genome shotgun (WGS) entry which is preliminary data.</text>
</comment>
<evidence type="ECO:0000313" key="2">
    <source>
        <dbReference type="EMBL" id="KAL0303500.1"/>
    </source>
</evidence>
<proteinExistence type="predicted"/>
<reference evidence="2" key="1">
    <citation type="submission" date="2020-06" db="EMBL/GenBank/DDBJ databases">
        <authorList>
            <person name="Li T."/>
            <person name="Hu X."/>
            <person name="Zhang T."/>
            <person name="Song X."/>
            <person name="Zhang H."/>
            <person name="Dai N."/>
            <person name="Sheng W."/>
            <person name="Hou X."/>
            <person name="Wei L."/>
        </authorList>
    </citation>
    <scope>NUCLEOTIDE SEQUENCE</scope>
    <source>
        <strain evidence="2">G02</strain>
        <tissue evidence="2">Leaf</tissue>
    </source>
</reference>
<protein>
    <recommendedName>
        <fullName evidence="3">Fibronectin type-III domain-containing protein</fullName>
    </recommendedName>
</protein>
<name>A0AAW2K969_SESRA</name>
<dbReference type="AlphaFoldDB" id="A0AAW2K969"/>
<evidence type="ECO:0008006" key="3">
    <source>
        <dbReference type="Google" id="ProtNLM"/>
    </source>
</evidence>
<organism evidence="2">
    <name type="scientific">Sesamum radiatum</name>
    <name type="common">Black benniseed</name>
    <dbReference type="NCBI Taxonomy" id="300843"/>
    <lineage>
        <taxon>Eukaryota</taxon>
        <taxon>Viridiplantae</taxon>
        <taxon>Streptophyta</taxon>
        <taxon>Embryophyta</taxon>
        <taxon>Tracheophyta</taxon>
        <taxon>Spermatophyta</taxon>
        <taxon>Magnoliopsida</taxon>
        <taxon>eudicotyledons</taxon>
        <taxon>Gunneridae</taxon>
        <taxon>Pentapetalae</taxon>
        <taxon>asterids</taxon>
        <taxon>lamiids</taxon>
        <taxon>Lamiales</taxon>
        <taxon>Pedaliaceae</taxon>
        <taxon>Sesamum</taxon>
    </lineage>
</organism>
<dbReference type="EMBL" id="JACGWJ010000029">
    <property type="protein sequence ID" value="KAL0303500.1"/>
    <property type="molecule type" value="Genomic_DNA"/>
</dbReference>
<reference evidence="2" key="2">
    <citation type="journal article" date="2024" name="Plant">
        <title>Genomic evolution and insights into agronomic trait innovations of Sesamum species.</title>
        <authorList>
            <person name="Miao H."/>
            <person name="Wang L."/>
            <person name="Qu L."/>
            <person name="Liu H."/>
            <person name="Sun Y."/>
            <person name="Le M."/>
            <person name="Wang Q."/>
            <person name="Wei S."/>
            <person name="Zheng Y."/>
            <person name="Lin W."/>
            <person name="Duan Y."/>
            <person name="Cao H."/>
            <person name="Xiong S."/>
            <person name="Wang X."/>
            <person name="Wei L."/>
            <person name="Li C."/>
            <person name="Ma Q."/>
            <person name="Ju M."/>
            <person name="Zhao R."/>
            <person name="Li G."/>
            <person name="Mu C."/>
            <person name="Tian Q."/>
            <person name="Mei H."/>
            <person name="Zhang T."/>
            <person name="Gao T."/>
            <person name="Zhang H."/>
        </authorList>
    </citation>
    <scope>NUCLEOTIDE SEQUENCE</scope>
    <source>
        <strain evidence="2">G02</strain>
    </source>
</reference>
<evidence type="ECO:0000256" key="1">
    <source>
        <dbReference type="SAM" id="MobiDB-lite"/>
    </source>
</evidence>
<sequence>MELDVASHPEPGIYTYYSRPCYAELLDIGTSYPIRTTTVDTASPSITQLQEHRRYLCHVMTGDGSSSWKSPSSLHTPTAPDKAYDDHIRDTVTSRTNSRYSHRVHVTAVIPQV</sequence>
<gene>
    <name evidence="2" type="ORF">Sradi_6218100</name>
</gene>
<feature type="region of interest" description="Disordered" evidence="1">
    <location>
        <begin position="63"/>
        <end position="86"/>
    </location>
</feature>
<accession>A0AAW2K969</accession>